<sequence length="121" mass="13550">MIYGSSLSTKHMSGVMGRICAHLISWLSIRFDWSTILAHPPFLLVSFCIAYCNLLDFIIAPDRFKPLTFRGLRLCLLAGLGWIRLGSGSAWGMIWLGVAWSVLAMAHTFPCRWIPSICLCC</sequence>
<keyword evidence="3" id="KW-1185">Reference proteome</keyword>
<feature type="transmembrane region" description="Helical" evidence="1">
    <location>
        <begin position="91"/>
        <end position="109"/>
    </location>
</feature>
<proteinExistence type="predicted"/>
<evidence type="ECO:0000256" key="1">
    <source>
        <dbReference type="SAM" id="Phobius"/>
    </source>
</evidence>
<feature type="transmembrane region" description="Helical" evidence="1">
    <location>
        <begin position="41"/>
        <end position="60"/>
    </location>
</feature>
<protein>
    <submittedName>
        <fullName evidence="2">Uncharacterized protein</fullName>
    </submittedName>
</protein>
<name>A0A7C8I3Y0_9PLEO</name>
<dbReference type="Proteomes" id="UP000481861">
    <property type="component" value="Unassembled WGS sequence"/>
</dbReference>
<keyword evidence="1" id="KW-0812">Transmembrane</keyword>
<keyword evidence="1" id="KW-0472">Membrane</keyword>
<dbReference type="AlphaFoldDB" id="A0A7C8I3Y0"/>
<organism evidence="2 3">
    <name type="scientific">Massariosphaeria phaeospora</name>
    <dbReference type="NCBI Taxonomy" id="100035"/>
    <lineage>
        <taxon>Eukaryota</taxon>
        <taxon>Fungi</taxon>
        <taxon>Dikarya</taxon>
        <taxon>Ascomycota</taxon>
        <taxon>Pezizomycotina</taxon>
        <taxon>Dothideomycetes</taxon>
        <taxon>Pleosporomycetidae</taxon>
        <taxon>Pleosporales</taxon>
        <taxon>Pleosporales incertae sedis</taxon>
        <taxon>Massariosphaeria</taxon>
    </lineage>
</organism>
<evidence type="ECO:0000313" key="2">
    <source>
        <dbReference type="EMBL" id="KAF2870289.1"/>
    </source>
</evidence>
<dbReference type="EMBL" id="JAADJZ010000014">
    <property type="protein sequence ID" value="KAF2870289.1"/>
    <property type="molecule type" value="Genomic_DNA"/>
</dbReference>
<comment type="caution">
    <text evidence="2">The sequence shown here is derived from an EMBL/GenBank/DDBJ whole genome shotgun (WGS) entry which is preliminary data.</text>
</comment>
<keyword evidence="1" id="KW-1133">Transmembrane helix</keyword>
<accession>A0A7C8I3Y0</accession>
<gene>
    <name evidence="2" type="ORF">BDV95DRAFT_77929</name>
</gene>
<reference evidence="2 3" key="1">
    <citation type="submission" date="2020-01" db="EMBL/GenBank/DDBJ databases">
        <authorList>
            <consortium name="DOE Joint Genome Institute"/>
            <person name="Haridas S."/>
            <person name="Albert R."/>
            <person name="Binder M."/>
            <person name="Bloem J."/>
            <person name="Labutti K."/>
            <person name="Salamov A."/>
            <person name="Andreopoulos B."/>
            <person name="Baker S.E."/>
            <person name="Barry K."/>
            <person name="Bills G."/>
            <person name="Bluhm B.H."/>
            <person name="Cannon C."/>
            <person name="Castanera R."/>
            <person name="Culley D.E."/>
            <person name="Daum C."/>
            <person name="Ezra D."/>
            <person name="Gonzalez J.B."/>
            <person name="Henrissat B."/>
            <person name="Kuo A."/>
            <person name="Liang C."/>
            <person name="Lipzen A."/>
            <person name="Lutzoni F."/>
            <person name="Magnuson J."/>
            <person name="Mondo S."/>
            <person name="Nolan M."/>
            <person name="Ohm R."/>
            <person name="Pangilinan J."/>
            <person name="Park H.-J.H."/>
            <person name="Ramirez L."/>
            <person name="Alfaro M."/>
            <person name="Sun H."/>
            <person name="Tritt A."/>
            <person name="Yoshinaga Y."/>
            <person name="Zwiers L.-H.L."/>
            <person name="Turgeon B.G."/>
            <person name="Goodwin S.B."/>
            <person name="Spatafora J.W."/>
            <person name="Crous P.W."/>
            <person name="Grigoriev I.V."/>
        </authorList>
    </citation>
    <scope>NUCLEOTIDE SEQUENCE [LARGE SCALE GENOMIC DNA]</scope>
    <source>
        <strain evidence="2 3">CBS 611.86</strain>
    </source>
</reference>
<evidence type="ECO:0000313" key="3">
    <source>
        <dbReference type="Proteomes" id="UP000481861"/>
    </source>
</evidence>